<evidence type="ECO:0000313" key="1">
    <source>
        <dbReference type="EMBL" id="MBS3063529.1"/>
    </source>
</evidence>
<reference evidence="1" key="1">
    <citation type="submission" date="2021-03" db="EMBL/GenBank/DDBJ databases">
        <authorList>
            <person name="Jaffe A."/>
        </authorList>
    </citation>
    <scope>NUCLEOTIDE SEQUENCE</scope>
    <source>
        <strain evidence="1">RIFCSPLOWO2_01_FULL_58_19</strain>
    </source>
</reference>
<dbReference type="AlphaFoldDB" id="A0A8T4LD49"/>
<proteinExistence type="predicted"/>
<organism evidence="1 2">
    <name type="scientific">Candidatus Iainarchaeum sp</name>
    <dbReference type="NCBI Taxonomy" id="3101447"/>
    <lineage>
        <taxon>Archaea</taxon>
        <taxon>Candidatus Iainarchaeota</taxon>
        <taxon>Candidatus Iainarchaeia</taxon>
        <taxon>Candidatus Iainarchaeales</taxon>
        <taxon>Candidatus Iainarchaeaceae</taxon>
        <taxon>Candidatus Iainarchaeum</taxon>
    </lineage>
</organism>
<dbReference type="EMBL" id="JAGVWE010000005">
    <property type="protein sequence ID" value="MBS3063529.1"/>
    <property type="molecule type" value="Genomic_DNA"/>
</dbReference>
<dbReference type="Proteomes" id="UP000678237">
    <property type="component" value="Unassembled WGS sequence"/>
</dbReference>
<gene>
    <name evidence="1" type="ORF">J4203_06735</name>
</gene>
<accession>A0A8T4LD49</accession>
<evidence type="ECO:0000313" key="2">
    <source>
        <dbReference type="Proteomes" id="UP000678237"/>
    </source>
</evidence>
<protein>
    <submittedName>
        <fullName evidence="1">Uncharacterized protein</fullName>
    </submittedName>
</protein>
<comment type="caution">
    <text evidence="1">The sequence shown here is derived from an EMBL/GenBank/DDBJ whole genome shotgun (WGS) entry which is preliminary data.</text>
</comment>
<name>A0A8T4LD49_9ARCH</name>
<reference evidence="1" key="2">
    <citation type="submission" date="2021-05" db="EMBL/GenBank/DDBJ databases">
        <title>Protein family content uncovers lineage relationships and bacterial pathway maintenance mechanisms in DPANN archaea.</title>
        <authorList>
            <person name="Castelle C.J."/>
            <person name="Meheust R."/>
            <person name="Jaffe A.L."/>
            <person name="Seitz K."/>
            <person name="Gong X."/>
            <person name="Baker B.J."/>
            <person name="Banfield J.F."/>
        </authorList>
    </citation>
    <scope>NUCLEOTIDE SEQUENCE</scope>
    <source>
        <strain evidence="1">RIFCSPLOWO2_01_FULL_58_19</strain>
    </source>
</reference>
<sequence length="258" mass="28634">MKPGAKPRTPFRQRLGRLAGRVGRSLALSAALAAAACATLPESTLPRAPKPQRPTAADYEPARRAVREMRSVRRNPARMQAIEDSVRARALEAWNRMNLELIEETRKAVAESRSPVAGLSMKLQGYPPVLRSALIENFRTHHGLFVEANNVAGEILNRAGNRARVQEMLETGRPIAVYEGGKGFTLDLERGTPLETVTSIERALKPIAARMAEADARVNQRVEAFIRKTIDHEVELADTKAELERTNEELRKKLHGPK</sequence>